<proteinExistence type="predicted"/>
<comment type="caution">
    <text evidence="1">The sequence shown here is derived from an EMBL/GenBank/DDBJ whole genome shotgun (WGS) entry which is preliminary data.</text>
</comment>
<sequence>MKLNWREWRSWKTCRQNRSSWKQNDTATQFSRVMMDAISGLYDCVSSIELPAEFVFAALVRLYNSRDDHHMLKRWENFQRHWVLDFRYCLYGVLYWGHGYHDLFDPGVAVGVCYCRPDLNRLNNVPINRSTRCIRIKRDGKKGGKLCFSWGNVLGRCPDLTRWE</sequence>
<dbReference type="Proteomes" id="UP001451303">
    <property type="component" value="Unassembled WGS sequence"/>
</dbReference>
<dbReference type="EMBL" id="JAVLET010000004">
    <property type="protein sequence ID" value="KAL0470214.1"/>
    <property type="molecule type" value="Genomic_DNA"/>
</dbReference>
<name>A0ABR3DC12_NEUIN</name>
<evidence type="ECO:0000313" key="2">
    <source>
        <dbReference type="Proteomes" id="UP001451303"/>
    </source>
</evidence>
<evidence type="ECO:0000313" key="1">
    <source>
        <dbReference type="EMBL" id="KAL0470214.1"/>
    </source>
</evidence>
<organism evidence="1 2">
    <name type="scientific">Neurospora intermedia</name>
    <dbReference type="NCBI Taxonomy" id="5142"/>
    <lineage>
        <taxon>Eukaryota</taxon>
        <taxon>Fungi</taxon>
        <taxon>Dikarya</taxon>
        <taxon>Ascomycota</taxon>
        <taxon>Pezizomycotina</taxon>
        <taxon>Sordariomycetes</taxon>
        <taxon>Sordariomycetidae</taxon>
        <taxon>Sordariales</taxon>
        <taxon>Sordariaceae</taxon>
        <taxon>Neurospora</taxon>
    </lineage>
</organism>
<accession>A0ABR3DC12</accession>
<reference evidence="1 2" key="1">
    <citation type="submission" date="2023-09" db="EMBL/GenBank/DDBJ databases">
        <title>Multi-omics analysis of a traditional fermented food reveals byproduct-associated fungal strains for waste-to-food upcycling.</title>
        <authorList>
            <consortium name="Lawrence Berkeley National Laboratory"/>
            <person name="Rekdal V.M."/>
            <person name="Villalobos-Escobedo J.M."/>
            <person name="Rodriguez-Valeron N."/>
            <person name="Garcia M.O."/>
            <person name="Vasquez D.P."/>
            <person name="Damayanti I."/>
            <person name="Sorensen P.M."/>
            <person name="Baidoo E.E."/>
            <person name="De Carvalho A.C."/>
            <person name="Riley R."/>
            <person name="Lipzen A."/>
            <person name="He G."/>
            <person name="Yan M."/>
            <person name="Haridas S."/>
            <person name="Daum C."/>
            <person name="Yoshinaga Y."/>
            <person name="Ng V."/>
            <person name="Grigoriev I.V."/>
            <person name="Munk R."/>
            <person name="Nuraida L."/>
            <person name="Wijaya C.H."/>
            <person name="Morales P.-C."/>
            <person name="Keasling J.D."/>
        </authorList>
    </citation>
    <scope>NUCLEOTIDE SEQUENCE [LARGE SCALE GENOMIC DNA]</scope>
    <source>
        <strain evidence="1 2">FGSC 2613</strain>
    </source>
</reference>
<keyword evidence="2" id="KW-1185">Reference proteome</keyword>
<protein>
    <submittedName>
        <fullName evidence="1">Uncharacterized protein</fullName>
    </submittedName>
</protein>
<gene>
    <name evidence="1" type="ORF">QR685DRAFT_523082</name>
</gene>